<keyword evidence="6 16" id="KW-0732">Signal</keyword>
<evidence type="ECO:0000256" key="12">
    <source>
        <dbReference type="ARBA" id="ARBA00023170"/>
    </source>
</evidence>
<evidence type="ECO:0000256" key="7">
    <source>
        <dbReference type="ARBA" id="ARBA00022737"/>
    </source>
</evidence>
<proteinExistence type="inferred from homology"/>
<dbReference type="PROSITE" id="PS51450">
    <property type="entry name" value="LRR"/>
    <property type="match status" value="5"/>
</dbReference>
<dbReference type="GeneID" id="102375359"/>
<keyword evidence="9" id="KW-0391">Immunity</keyword>
<dbReference type="InterPro" id="IPR035897">
    <property type="entry name" value="Toll_tir_struct_dom_sf"/>
</dbReference>
<dbReference type="Gene3D" id="3.40.50.10140">
    <property type="entry name" value="Toll/interleukin-1 receptor homology (TIR) domain"/>
    <property type="match status" value="1"/>
</dbReference>
<organism evidence="18 19">
    <name type="scientific">Alligator sinensis</name>
    <name type="common">Chinese alligator</name>
    <dbReference type="NCBI Taxonomy" id="38654"/>
    <lineage>
        <taxon>Eukaryota</taxon>
        <taxon>Metazoa</taxon>
        <taxon>Chordata</taxon>
        <taxon>Craniata</taxon>
        <taxon>Vertebrata</taxon>
        <taxon>Euteleostomi</taxon>
        <taxon>Archelosauria</taxon>
        <taxon>Archosauria</taxon>
        <taxon>Crocodylia</taxon>
        <taxon>Alligatoridae</taxon>
        <taxon>Alligatorinae</taxon>
        <taxon>Alligator</taxon>
    </lineage>
</organism>
<keyword evidence="14" id="KW-0395">Inflammatory response</keyword>
<dbReference type="InterPro" id="IPR000157">
    <property type="entry name" value="TIR_dom"/>
</dbReference>
<evidence type="ECO:0000313" key="18">
    <source>
        <dbReference type="Proteomes" id="UP000189705"/>
    </source>
</evidence>
<dbReference type="GO" id="GO:0032755">
    <property type="term" value="P:positive regulation of interleukin-6 production"/>
    <property type="evidence" value="ECO:0007669"/>
    <property type="project" value="TreeGrafter"/>
</dbReference>
<dbReference type="RefSeq" id="XP_006022378.1">
    <property type="nucleotide sequence ID" value="XM_006022316.2"/>
</dbReference>
<protein>
    <submittedName>
        <fullName evidence="19">Toll-like receptor 8</fullName>
    </submittedName>
</protein>
<keyword evidence="7" id="KW-0677">Repeat</keyword>
<evidence type="ECO:0000256" key="11">
    <source>
        <dbReference type="ARBA" id="ARBA00023136"/>
    </source>
</evidence>
<evidence type="ECO:0000256" key="1">
    <source>
        <dbReference type="ARBA" id="ARBA00004177"/>
    </source>
</evidence>
<dbReference type="Gene3D" id="3.80.10.10">
    <property type="entry name" value="Ribonuclease Inhibitor"/>
    <property type="match status" value="1"/>
</dbReference>
<evidence type="ECO:0000256" key="2">
    <source>
        <dbReference type="ARBA" id="ARBA00009634"/>
    </source>
</evidence>
<evidence type="ECO:0000256" key="5">
    <source>
        <dbReference type="ARBA" id="ARBA00022692"/>
    </source>
</evidence>
<accession>A0A1U7RLU6</accession>
<keyword evidence="11" id="KW-0472">Membrane</keyword>
<keyword evidence="10" id="KW-1133">Transmembrane helix</keyword>
<evidence type="ECO:0000256" key="9">
    <source>
        <dbReference type="ARBA" id="ARBA00022859"/>
    </source>
</evidence>
<dbReference type="SMART" id="SM00364">
    <property type="entry name" value="LRR_BAC"/>
    <property type="match status" value="8"/>
</dbReference>
<dbReference type="SMART" id="SM00365">
    <property type="entry name" value="LRR_SD22"/>
    <property type="match status" value="7"/>
</dbReference>
<comment type="similarity">
    <text evidence="2">Belongs to the Toll-like receptor family.</text>
</comment>
<dbReference type="Pfam" id="PF01582">
    <property type="entry name" value="TIR"/>
    <property type="match status" value="1"/>
</dbReference>
<dbReference type="FunFam" id="3.40.50.10140:FF:000003">
    <property type="entry name" value="Toll-like receptor 7"/>
    <property type="match status" value="1"/>
</dbReference>
<feature type="chain" id="PRO_5010581975" evidence="16">
    <location>
        <begin position="23"/>
        <end position="1040"/>
    </location>
</feature>
<keyword evidence="8" id="KW-0967">Endosome</keyword>
<dbReference type="AlphaFoldDB" id="A0A1U7RLU6"/>
<dbReference type="InterPro" id="IPR003591">
    <property type="entry name" value="Leu-rich_rpt_typical-subtyp"/>
</dbReference>
<dbReference type="PANTHER" id="PTHR47410">
    <property type="entry name" value="TOLL-LIKE RECEPTOR 7-RELATED"/>
    <property type="match status" value="1"/>
</dbReference>
<dbReference type="SMART" id="SM00369">
    <property type="entry name" value="LRR_TYP"/>
    <property type="match status" value="12"/>
</dbReference>
<name>A0A1U7RLU6_ALLSI</name>
<evidence type="ECO:0000256" key="13">
    <source>
        <dbReference type="ARBA" id="ARBA00023180"/>
    </source>
</evidence>
<dbReference type="PROSITE" id="PS50104">
    <property type="entry name" value="TIR"/>
    <property type="match status" value="1"/>
</dbReference>
<dbReference type="SUPFAM" id="SSF52058">
    <property type="entry name" value="L domain-like"/>
    <property type="match status" value="1"/>
</dbReference>
<dbReference type="STRING" id="38654.A0A1U7RLU6"/>
<keyword evidence="12" id="KW-0675">Receptor</keyword>
<dbReference type="GO" id="GO:1902533">
    <property type="term" value="P:positive regulation of intracellular signal transduction"/>
    <property type="evidence" value="ECO:0007669"/>
    <property type="project" value="UniProtKB-ARBA"/>
</dbReference>
<dbReference type="SUPFAM" id="SSF52200">
    <property type="entry name" value="Toll/Interleukin receptor TIR domain"/>
    <property type="match status" value="1"/>
</dbReference>
<dbReference type="GO" id="GO:0051607">
    <property type="term" value="P:defense response to virus"/>
    <property type="evidence" value="ECO:0007669"/>
    <property type="project" value="TreeGrafter"/>
</dbReference>
<reference evidence="19" key="1">
    <citation type="submission" date="2025-08" db="UniProtKB">
        <authorList>
            <consortium name="RefSeq"/>
        </authorList>
    </citation>
    <scope>IDENTIFICATION</scope>
</reference>
<dbReference type="GO" id="GO:0006954">
    <property type="term" value="P:inflammatory response"/>
    <property type="evidence" value="ECO:0007669"/>
    <property type="project" value="UniProtKB-KW"/>
</dbReference>
<dbReference type="InterPro" id="IPR001611">
    <property type="entry name" value="Leu-rich_rpt"/>
</dbReference>
<evidence type="ECO:0000256" key="8">
    <source>
        <dbReference type="ARBA" id="ARBA00022753"/>
    </source>
</evidence>
<sequence>MATIPYDLFVLLLLIQPEVSLSVHHQWISKDRPCKIKAKNNSSSILLDCSKQKLTAVPQEIHENVTDLILSFNWIKEISTKDFYNFKDLRSLKLNWNWYVKPKESYFDFSLKPLGIANGTFSNLRYLKELKLNGNQLNKVPTGISPSITSLSLKSNKIVSIQKNTFSELPNLQELYMDENCYYGNACEASFNIEAGAFSVLTNLIVLSLSYNSLTRVPAELPLSLQELYLSHNKIRTISQDDFKKLVNLKILDLSENCPKHFNTLFPCEPYSGNAAIQINPLAFQNLNKLKTLLLTGNSLMNVPSTWFQNTPQLEVLHLASNFLRKAIATGEFLQHLSSLEELDLSFNYQKQVYSQYLNLSQYFSFLVSLKRLYIKGYVFKEVDRQHLKPLFPLKKLKILDLGINFIKRVDISVFQEFSNLTQIYLKQNQIVPQTTEKTISFKSLEKKDLLTNSHYTFIHKDNSSLLEYSYNNKKHSNYFLNQHCISYGKALDLSLNNIFFITPDQFKAFEDIACLNLSSNALGQAFKGTELIILPNLKYLDLSFNKLDLTSFSVFKELPNLEVLDLSYNKRYFVVPDFEHQLMFIDNFPNLKILNLSWNEISSLTTSKLRSISLKKLDFKGNNLGFLWKNGDTSHIQLFKHLRNLTHLDISHNGLRNIPIKAFENLPWSLTELYINNNKIHTLSWEKLRYFKSLKLLDLTQNKFKAVDILYNYTQSLQTLKLRENKISKISFVFSKRVSSLLYLDLSYNQLQVLNQSSFLSRIIQHLKVFKLKGNPFDCTCKNSNFIRWIQKTKVPISQVARNVICMNPDNERRRSVILIDPYACNLDDVSAILFYISSFITLSTMVIAVTKHFFYWDIWHKYYSCMAKLKGYRSTAKGKALYDAYIDYDTKDTAVTDWVINELRVRLEESEDKQVLLCLEERDWEPGKAVIDNLAQSIQCSRKTIFVLTERYVKNGNFRTAFYIALQRLMDENLDVIVFILLEPVLQHSQYLRLRRRIYKSSILDWPKNPRAEGLFWQSLKNALLTDNTGHHKGVFSI</sequence>
<dbReference type="InterPro" id="IPR032675">
    <property type="entry name" value="LRR_dom_sf"/>
</dbReference>
<dbReference type="GO" id="GO:0045087">
    <property type="term" value="P:innate immune response"/>
    <property type="evidence" value="ECO:0007669"/>
    <property type="project" value="UniProtKB-KW"/>
</dbReference>
<dbReference type="GO" id="GO:0005768">
    <property type="term" value="C:endosome"/>
    <property type="evidence" value="ECO:0007669"/>
    <property type="project" value="UniProtKB-SubCell"/>
</dbReference>
<dbReference type="KEGG" id="asn:102375359"/>
<keyword evidence="13" id="KW-0325">Glycoprotein</keyword>
<evidence type="ECO:0000256" key="14">
    <source>
        <dbReference type="ARBA" id="ARBA00023198"/>
    </source>
</evidence>
<dbReference type="SMART" id="SM00255">
    <property type="entry name" value="TIR"/>
    <property type="match status" value="1"/>
</dbReference>
<evidence type="ECO:0000256" key="6">
    <source>
        <dbReference type="ARBA" id="ARBA00022729"/>
    </source>
</evidence>
<evidence type="ECO:0000256" key="3">
    <source>
        <dbReference type="ARBA" id="ARBA00022588"/>
    </source>
</evidence>
<keyword evidence="18" id="KW-1185">Reference proteome</keyword>
<evidence type="ECO:0000256" key="10">
    <source>
        <dbReference type="ARBA" id="ARBA00022989"/>
    </source>
</evidence>
<dbReference type="PANTHER" id="PTHR47410:SF1">
    <property type="entry name" value="TOLL-LIKE RECEPTOR 8"/>
    <property type="match status" value="1"/>
</dbReference>
<dbReference type="Pfam" id="PF13516">
    <property type="entry name" value="LRR_6"/>
    <property type="match status" value="1"/>
</dbReference>
<keyword evidence="5" id="KW-0812">Transmembrane</keyword>
<feature type="signal peptide" evidence="16">
    <location>
        <begin position="1"/>
        <end position="22"/>
    </location>
</feature>
<keyword evidence="3" id="KW-0399">Innate immunity</keyword>
<dbReference type="InParanoid" id="A0A1U7RLU6"/>
<dbReference type="SUPFAM" id="SSF52047">
    <property type="entry name" value="RNI-like"/>
    <property type="match status" value="1"/>
</dbReference>
<dbReference type="Proteomes" id="UP000189705">
    <property type="component" value="Unplaced"/>
</dbReference>
<comment type="subcellular location">
    <subcellularLocation>
        <location evidence="15">Endomembrane system</location>
        <topology evidence="15">Single-pass type I membrane protein</topology>
    </subcellularLocation>
    <subcellularLocation>
        <location evidence="1">Endosome</location>
    </subcellularLocation>
</comment>
<feature type="domain" description="TIR" evidence="17">
    <location>
        <begin position="882"/>
        <end position="1026"/>
    </location>
</feature>
<evidence type="ECO:0000313" key="19">
    <source>
        <dbReference type="RefSeq" id="XP_006022378.1"/>
    </source>
</evidence>
<keyword evidence="4" id="KW-0433">Leucine-rich repeat</keyword>
<dbReference type="GO" id="GO:0002224">
    <property type="term" value="P:toll-like receptor signaling pathway"/>
    <property type="evidence" value="ECO:0007669"/>
    <property type="project" value="TreeGrafter"/>
</dbReference>
<evidence type="ECO:0000256" key="4">
    <source>
        <dbReference type="ARBA" id="ARBA00022614"/>
    </source>
</evidence>
<dbReference type="eggNOG" id="KOG4641">
    <property type="taxonomic scope" value="Eukaryota"/>
</dbReference>
<evidence type="ECO:0000256" key="15">
    <source>
        <dbReference type="ARBA" id="ARBA00046288"/>
    </source>
</evidence>
<dbReference type="Pfam" id="PF13855">
    <property type="entry name" value="LRR_8"/>
    <property type="match status" value="5"/>
</dbReference>
<dbReference type="GO" id="GO:0038187">
    <property type="term" value="F:pattern recognition receptor activity"/>
    <property type="evidence" value="ECO:0007669"/>
    <property type="project" value="TreeGrafter"/>
</dbReference>
<dbReference type="GO" id="GO:0007249">
    <property type="term" value="P:canonical NF-kappaB signal transduction"/>
    <property type="evidence" value="ECO:0007669"/>
    <property type="project" value="TreeGrafter"/>
</dbReference>
<evidence type="ECO:0000256" key="16">
    <source>
        <dbReference type="SAM" id="SignalP"/>
    </source>
</evidence>
<dbReference type="GO" id="GO:0005886">
    <property type="term" value="C:plasma membrane"/>
    <property type="evidence" value="ECO:0007669"/>
    <property type="project" value="TreeGrafter"/>
</dbReference>
<dbReference type="OrthoDB" id="10006997at2759"/>
<evidence type="ECO:0000259" key="17">
    <source>
        <dbReference type="PROSITE" id="PS50104"/>
    </source>
</evidence>
<gene>
    <name evidence="19" type="primary">LOC102375359</name>
</gene>